<accession>A0A939KIF4</accession>
<evidence type="ECO:0000313" key="1">
    <source>
        <dbReference type="EMBL" id="MBO1263911.1"/>
    </source>
</evidence>
<keyword evidence="2" id="KW-1185">Reference proteome</keyword>
<organism evidence="1 2">
    <name type="scientific">Proteiniclasticum aestuarii</name>
    <dbReference type="NCBI Taxonomy" id="2817862"/>
    <lineage>
        <taxon>Bacteria</taxon>
        <taxon>Bacillati</taxon>
        <taxon>Bacillota</taxon>
        <taxon>Clostridia</taxon>
        <taxon>Eubacteriales</taxon>
        <taxon>Clostridiaceae</taxon>
        <taxon>Proteiniclasticum</taxon>
    </lineage>
</organism>
<comment type="caution">
    <text evidence="1">The sequence shown here is derived from an EMBL/GenBank/DDBJ whole genome shotgun (WGS) entry which is preliminary data.</text>
</comment>
<dbReference type="EMBL" id="JAFNJU010000001">
    <property type="protein sequence ID" value="MBO1263911.1"/>
    <property type="molecule type" value="Genomic_DNA"/>
</dbReference>
<gene>
    <name evidence="1" type="ORF">J3A84_02485</name>
</gene>
<dbReference type="AlphaFoldDB" id="A0A939KIF4"/>
<evidence type="ECO:0000313" key="2">
    <source>
        <dbReference type="Proteomes" id="UP000664218"/>
    </source>
</evidence>
<proteinExistence type="predicted"/>
<dbReference type="RefSeq" id="WP_207598407.1">
    <property type="nucleotide sequence ID" value="NZ_JAFNJU010000001.1"/>
</dbReference>
<protein>
    <submittedName>
        <fullName evidence="1">Uncharacterized protein</fullName>
    </submittedName>
</protein>
<sequence length="327" mass="38467">MKTEKRMQLFSWYETSQEKAINMKTVPYMGIEPVRDLVEKVLKENGRVLYITGEDKDRVLIVRAMRDRGIDSISVHQDLEINEKESLVICDYLQALRVREEYDLVIYDDVNSFPIHKKPEMQHLIGFIFPKCRKVVAYSLESVFMGMDVIEVPMAGKSGFVSEPRVLETRLNLDEFVPTSVYEYLLWFVFEKKKVLFITTNKKVKKKVARFLTKIDESLESCIYDVDEIGMKTMRELCSDHTKSHIFITDNLDDYVDMETNFEIIIHGADAGRYSYRELIFLCLRSGYYDEMNGEVLMICQNVTRDIEKTRDLARHFNKVLWDEGFE</sequence>
<name>A0A939KIF4_9CLOT</name>
<dbReference type="Proteomes" id="UP000664218">
    <property type="component" value="Unassembled WGS sequence"/>
</dbReference>
<reference evidence="1" key="1">
    <citation type="submission" date="2021-03" db="EMBL/GenBank/DDBJ databases">
        <title>Proteiniclasticum marinus sp. nov., isolated from tidal flat sediment.</title>
        <authorList>
            <person name="Namirimu T."/>
            <person name="Yang J.-A."/>
            <person name="Yang S.-H."/>
            <person name="Kim Y.-J."/>
            <person name="Kwon K.K."/>
        </authorList>
    </citation>
    <scope>NUCLEOTIDE SEQUENCE</scope>
    <source>
        <strain evidence="1">SCR006</strain>
    </source>
</reference>